<accession>A0ABW3KA32</accession>
<dbReference type="Proteomes" id="UP001597112">
    <property type="component" value="Unassembled WGS sequence"/>
</dbReference>
<evidence type="ECO:0000313" key="1">
    <source>
        <dbReference type="EMBL" id="MFD1003129.1"/>
    </source>
</evidence>
<dbReference type="SUPFAM" id="SSF48452">
    <property type="entry name" value="TPR-like"/>
    <property type="match status" value="1"/>
</dbReference>
<evidence type="ECO:0000313" key="2">
    <source>
        <dbReference type="Proteomes" id="UP001597112"/>
    </source>
</evidence>
<proteinExistence type="predicted"/>
<organism evidence="1 2">
    <name type="scientific">Ohtaekwangia kribbensis</name>
    <dbReference type="NCBI Taxonomy" id="688913"/>
    <lineage>
        <taxon>Bacteria</taxon>
        <taxon>Pseudomonadati</taxon>
        <taxon>Bacteroidota</taxon>
        <taxon>Cytophagia</taxon>
        <taxon>Cytophagales</taxon>
        <taxon>Fulvivirgaceae</taxon>
        <taxon>Ohtaekwangia</taxon>
    </lineage>
</organism>
<dbReference type="Pfam" id="PF23733">
    <property type="entry name" value="GRXCR1-2_C"/>
    <property type="match status" value="1"/>
</dbReference>
<dbReference type="EMBL" id="JBHTKA010000015">
    <property type="protein sequence ID" value="MFD1003129.1"/>
    <property type="molecule type" value="Genomic_DNA"/>
</dbReference>
<sequence>MSIQYYPGEGRFTKTIGCIMMMVCCMIGSIHTLHAQDKEKADEYVRQQEQAKKAALMRELDSGVYYMDNGDYKRADKIFRHVLSSVKSVPSDLTYYFGKNSFYMEQYKQSIDWLNKYIQLKGTNGQYSQDAILWKQRAETEYLKEKSTQAEKVQEVLSMDYDIDCGPAGKVVCPACKGDHVIIHRGAFGNEYKTCPYCNEQGILTCEEYNLLIRGKLQPKTANR</sequence>
<name>A0ABW3KA32_9BACT</name>
<dbReference type="Gene3D" id="1.25.40.10">
    <property type="entry name" value="Tetratricopeptide repeat domain"/>
    <property type="match status" value="1"/>
</dbReference>
<evidence type="ECO:0008006" key="3">
    <source>
        <dbReference type="Google" id="ProtNLM"/>
    </source>
</evidence>
<dbReference type="InterPro" id="IPR011990">
    <property type="entry name" value="TPR-like_helical_dom_sf"/>
</dbReference>
<dbReference type="RefSeq" id="WP_377585353.1">
    <property type="nucleotide sequence ID" value="NZ_JBHTKA010000015.1"/>
</dbReference>
<comment type="caution">
    <text evidence="1">The sequence shown here is derived from an EMBL/GenBank/DDBJ whole genome shotgun (WGS) entry which is preliminary data.</text>
</comment>
<gene>
    <name evidence="1" type="ORF">ACFQ21_27635</name>
</gene>
<reference evidence="2" key="1">
    <citation type="journal article" date="2019" name="Int. J. Syst. Evol. Microbiol.">
        <title>The Global Catalogue of Microorganisms (GCM) 10K type strain sequencing project: providing services to taxonomists for standard genome sequencing and annotation.</title>
        <authorList>
            <consortium name="The Broad Institute Genomics Platform"/>
            <consortium name="The Broad Institute Genome Sequencing Center for Infectious Disease"/>
            <person name="Wu L."/>
            <person name="Ma J."/>
        </authorList>
    </citation>
    <scope>NUCLEOTIDE SEQUENCE [LARGE SCALE GENOMIC DNA]</scope>
    <source>
        <strain evidence="2">CCUG 58938</strain>
    </source>
</reference>
<keyword evidence="2" id="KW-1185">Reference proteome</keyword>
<protein>
    <recommendedName>
        <fullName evidence="3">Tetratricopeptide repeat protein</fullName>
    </recommendedName>
</protein>